<evidence type="ECO:0000256" key="1">
    <source>
        <dbReference type="SAM" id="MobiDB-lite"/>
    </source>
</evidence>
<feature type="compositionally biased region" description="Polar residues" evidence="1">
    <location>
        <begin position="282"/>
        <end position="292"/>
    </location>
</feature>
<gene>
    <name evidence="2" type="ORF">Bhyg_13943</name>
</gene>
<feature type="region of interest" description="Disordered" evidence="1">
    <location>
        <begin position="266"/>
        <end position="342"/>
    </location>
</feature>
<proteinExistence type="predicted"/>
<dbReference type="AlphaFoldDB" id="A0A9Q0MNT7"/>
<reference evidence="2" key="1">
    <citation type="submission" date="2022-07" db="EMBL/GenBank/DDBJ databases">
        <authorList>
            <person name="Trinca V."/>
            <person name="Uliana J.V.C."/>
            <person name="Torres T.T."/>
            <person name="Ward R.J."/>
            <person name="Monesi N."/>
        </authorList>
    </citation>
    <scope>NUCLEOTIDE SEQUENCE</scope>
    <source>
        <strain evidence="2">HSMRA1968</strain>
        <tissue evidence="2">Whole embryos</tissue>
    </source>
</reference>
<feature type="compositionally biased region" description="Polar residues" evidence="1">
    <location>
        <begin position="95"/>
        <end position="115"/>
    </location>
</feature>
<feature type="region of interest" description="Disordered" evidence="1">
    <location>
        <begin position="358"/>
        <end position="378"/>
    </location>
</feature>
<keyword evidence="3" id="KW-1185">Reference proteome</keyword>
<feature type="compositionally biased region" description="Polar residues" evidence="1">
    <location>
        <begin position="128"/>
        <end position="138"/>
    </location>
</feature>
<feature type="compositionally biased region" description="Polar residues" evidence="1">
    <location>
        <begin position="206"/>
        <end position="224"/>
    </location>
</feature>
<feature type="compositionally biased region" description="Polar residues" evidence="1">
    <location>
        <begin position="306"/>
        <end position="327"/>
    </location>
</feature>
<feature type="region of interest" description="Disordered" evidence="1">
    <location>
        <begin position="418"/>
        <end position="470"/>
    </location>
</feature>
<sequence>MKYHFIICTIIVLLQGIEITSLLFGRPITTTTKKPVQPASDGLSSSLLGLLGLSSTKSKVESTDVLNDNNRVTTDPWADQLNSILQEFNEEKFNETSTLPTASDDGSNVPLTSVTKPGAPNTLPLDLRNSSSQNVKLQSESESSEYENSEAGDMKQQSEVTREMSVSHFEQQEVQKENREQVEENEKEPRPNKEPENMLILPTILSPFNSSTDSPSLTETSTGSDIELKDLSTKSLSSDMASPSPPNFDSTVFKNLESERLIEVKEEKNQQSLLINEEKNLLPSSEGFQDNKISLEEESKADDSPDVNNSGPNEQTVESENQFSEQFAHNIPSFLGENEATPEADVNAKNIIPVLVNGEPADVLPPSTTEVKPEKIGEQQRSTILSALEVEPNDSASTGSQMISPFKIDETIFDSLKPLPKVQSETSYVRDEENSTQSMRTSLDIPPIAAEQENSKTSETSPLSNEVPFVPELPEDLKSKEQNHPVLENPPQPSPSDEKENNYEEDISLKDGELFDLMKEPEPSKNPSTEETYETQVVESVHKHLSPGLSHETKVDLIEDVGTLSPDFSLKPPEQLSIPQRQTQEFKDIMLPTLPLAQTTTLFGVKQLESALLKLLGIHYQITLNDVKPLDPLMDFSMGKSNTLYTSRNPSLIDIHNNEISLVNVAIW</sequence>
<feature type="compositionally biased region" description="Basic and acidic residues" evidence="1">
    <location>
        <begin position="170"/>
        <end position="196"/>
    </location>
</feature>
<evidence type="ECO:0000313" key="3">
    <source>
        <dbReference type="Proteomes" id="UP001151699"/>
    </source>
</evidence>
<feature type="region of interest" description="Disordered" evidence="1">
    <location>
        <begin position="93"/>
        <end position="252"/>
    </location>
</feature>
<protein>
    <submittedName>
        <fullName evidence="2">Uncharacterized protein</fullName>
    </submittedName>
</protein>
<comment type="caution">
    <text evidence="2">The sequence shown here is derived from an EMBL/GenBank/DDBJ whole genome shotgun (WGS) entry which is preliminary data.</text>
</comment>
<dbReference type="EMBL" id="WJQU01000004">
    <property type="protein sequence ID" value="KAJ6635358.1"/>
    <property type="molecule type" value="Genomic_DNA"/>
</dbReference>
<accession>A0A9Q0MNT7</accession>
<feature type="compositionally biased region" description="Basic and acidic residues" evidence="1">
    <location>
        <begin position="293"/>
        <end position="303"/>
    </location>
</feature>
<name>A0A9Q0MNT7_9DIPT</name>
<organism evidence="2 3">
    <name type="scientific">Pseudolycoriella hygida</name>
    <dbReference type="NCBI Taxonomy" id="35572"/>
    <lineage>
        <taxon>Eukaryota</taxon>
        <taxon>Metazoa</taxon>
        <taxon>Ecdysozoa</taxon>
        <taxon>Arthropoda</taxon>
        <taxon>Hexapoda</taxon>
        <taxon>Insecta</taxon>
        <taxon>Pterygota</taxon>
        <taxon>Neoptera</taxon>
        <taxon>Endopterygota</taxon>
        <taxon>Diptera</taxon>
        <taxon>Nematocera</taxon>
        <taxon>Sciaroidea</taxon>
        <taxon>Sciaridae</taxon>
        <taxon>Pseudolycoriella</taxon>
    </lineage>
</organism>
<dbReference type="Proteomes" id="UP001151699">
    <property type="component" value="Chromosome C"/>
</dbReference>
<feature type="compositionally biased region" description="Polar residues" evidence="1">
    <location>
        <begin position="455"/>
        <end position="464"/>
    </location>
</feature>
<feature type="region of interest" description="Disordered" evidence="1">
    <location>
        <begin position="482"/>
        <end position="503"/>
    </location>
</feature>
<evidence type="ECO:0000313" key="2">
    <source>
        <dbReference type="EMBL" id="KAJ6635358.1"/>
    </source>
</evidence>